<name>A0A8J6YLJ7_9PROT</name>
<keyword evidence="3" id="KW-0540">Nuclease</keyword>
<dbReference type="AlphaFoldDB" id="A0A8J6YLJ7"/>
<keyword evidence="4" id="KW-1185">Reference proteome</keyword>
<keyword evidence="3" id="KW-0269">Exonuclease</keyword>
<dbReference type="Gene3D" id="3.60.21.10">
    <property type="match status" value="1"/>
</dbReference>
<dbReference type="PANTHER" id="PTHR30337:SF7">
    <property type="entry name" value="PHOSPHOESTERASE"/>
    <property type="match status" value="1"/>
</dbReference>
<dbReference type="CDD" id="cd00840">
    <property type="entry name" value="MPP_Mre11_N"/>
    <property type="match status" value="1"/>
</dbReference>
<evidence type="ECO:0000313" key="4">
    <source>
        <dbReference type="Proteomes" id="UP000631034"/>
    </source>
</evidence>
<dbReference type="GO" id="GO:0004527">
    <property type="term" value="F:exonuclease activity"/>
    <property type="evidence" value="ECO:0007669"/>
    <property type="project" value="UniProtKB-KW"/>
</dbReference>
<dbReference type="InterPro" id="IPR029052">
    <property type="entry name" value="Metallo-depent_PP-like"/>
</dbReference>
<dbReference type="PANTHER" id="PTHR30337">
    <property type="entry name" value="COMPONENT OF ATP-DEPENDENT DSDNA EXONUCLEASE"/>
    <property type="match status" value="1"/>
</dbReference>
<evidence type="ECO:0000259" key="2">
    <source>
        <dbReference type="Pfam" id="PF00149"/>
    </source>
</evidence>
<dbReference type="Pfam" id="PF00149">
    <property type="entry name" value="Metallophos"/>
    <property type="match status" value="1"/>
</dbReference>
<dbReference type="RefSeq" id="WP_192533811.1">
    <property type="nucleotide sequence ID" value="NZ_JACZHT010000002.1"/>
</dbReference>
<gene>
    <name evidence="3" type="ORF">IHV25_03965</name>
</gene>
<dbReference type="InterPro" id="IPR014576">
    <property type="entry name" value="Pesterase_YhaO"/>
</dbReference>
<protein>
    <submittedName>
        <fullName evidence="3">DNA repair exonuclease</fullName>
    </submittedName>
</protein>
<dbReference type="SUPFAM" id="SSF56300">
    <property type="entry name" value="Metallo-dependent phosphatases"/>
    <property type="match status" value="1"/>
</dbReference>
<evidence type="ECO:0000256" key="1">
    <source>
        <dbReference type="ARBA" id="ARBA00022801"/>
    </source>
</evidence>
<dbReference type="InterPro" id="IPR050535">
    <property type="entry name" value="DNA_Repair-Maintenance_Comp"/>
</dbReference>
<dbReference type="InterPro" id="IPR041796">
    <property type="entry name" value="Mre11_N"/>
</dbReference>
<comment type="caution">
    <text evidence="3">The sequence shown here is derived from an EMBL/GenBank/DDBJ whole genome shotgun (WGS) entry which is preliminary data.</text>
</comment>
<reference evidence="3" key="1">
    <citation type="submission" date="2020-10" db="EMBL/GenBank/DDBJ databases">
        <title>Genome sequence of the unusual species of purple photosynthetic bacteria, Phaeovibrio sulfidiphilus DSM 23193, type strain.</title>
        <authorList>
            <person name="Kyndt J.A."/>
            <person name="Meyer T.E."/>
        </authorList>
    </citation>
    <scope>NUCLEOTIDE SEQUENCE</scope>
    <source>
        <strain evidence="3">DSM 23193</strain>
    </source>
</reference>
<dbReference type="Proteomes" id="UP000631034">
    <property type="component" value="Unassembled WGS sequence"/>
</dbReference>
<sequence length="415" mass="44313">MIRLIHTADVHLDSPLRSLALRDGALQDQVRAATRQAFVRIVDSALELGVQGLLVAGDLFDGAQRSARTAAFLNAQLDRLNSAGIGVFYVKGNHDAENPVAGEIPLPGNVHVFDDQGGKVRLGQTDVWIHGVSFSGRQAPASLLPKFAAPVPGAVNIALLHTSLSGAPGHDPYAPCSVAELEALGFDYWALGHVHRRQVHRESPWVVMPGTPQGRDIKEPGPRSATLLSIGDGRISVSEIPTSEVEFHRVSVDVTGIGDPDALRLAVRKALQRCDRALVSPRGIVRVRLAGTGPLGWQIVRDAEVWTETVKELALETGRLWVEKVDTDVTTGDAAGPGETACDATSELAVLMEAIAAEPGIRQDILADVDTVLLLVPAEHRAALLPDEGALEQHADDLARRGRERVLALMRGASS</sequence>
<accession>A0A8J6YLJ7</accession>
<proteinExistence type="predicted"/>
<feature type="domain" description="Calcineurin-like phosphoesterase" evidence="2">
    <location>
        <begin position="2"/>
        <end position="196"/>
    </location>
</feature>
<evidence type="ECO:0000313" key="3">
    <source>
        <dbReference type="EMBL" id="MBE1236808.1"/>
    </source>
</evidence>
<dbReference type="InterPro" id="IPR004843">
    <property type="entry name" value="Calcineurin-like_PHP"/>
</dbReference>
<organism evidence="3 4">
    <name type="scientific">Phaeovibrio sulfidiphilus</name>
    <dbReference type="NCBI Taxonomy" id="1220600"/>
    <lineage>
        <taxon>Bacteria</taxon>
        <taxon>Pseudomonadati</taxon>
        <taxon>Pseudomonadota</taxon>
        <taxon>Alphaproteobacteria</taxon>
        <taxon>Rhodospirillales</taxon>
        <taxon>Rhodospirillaceae</taxon>
        <taxon>Phaeovibrio</taxon>
    </lineage>
</organism>
<dbReference type="PIRSF" id="PIRSF033091">
    <property type="entry name" value="Pesterase_YhaO"/>
    <property type="match status" value="1"/>
</dbReference>
<keyword evidence="1" id="KW-0378">Hydrolase</keyword>
<dbReference type="EMBL" id="JACZHT010000002">
    <property type="protein sequence ID" value="MBE1236808.1"/>
    <property type="molecule type" value="Genomic_DNA"/>
</dbReference>